<proteinExistence type="predicted"/>
<organism evidence="2 3">
    <name type="scientific">Terricaulis silvestris</name>
    <dbReference type="NCBI Taxonomy" id="2686094"/>
    <lineage>
        <taxon>Bacteria</taxon>
        <taxon>Pseudomonadati</taxon>
        <taxon>Pseudomonadota</taxon>
        <taxon>Alphaproteobacteria</taxon>
        <taxon>Caulobacterales</taxon>
        <taxon>Caulobacteraceae</taxon>
        <taxon>Terricaulis</taxon>
    </lineage>
</organism>
<dbReference type="EMBL" id="CP047045">
    <property type="protein sequence ID" value="QGZ93880.1"/>
    <property type="molecule type" value="Genomic_DNA"/>
</dbReference>
<sequence length="182" mass="19202">MTPARLTQGATALKRGASMAHTFATEKPEHAVAIERVLDRAFGPGRHAKTSERVRERGAVWEPALSRVALNDAGEVIGVCRIYRVEAGAPLFFLGPLAVDPTAQQAGLGLALVRECITACRAAGGLGIILIGAERFFRPAGFTIVPKDRVALPGPVDGARVLWLELRPGGLDKAQGALTAPH</sequence>
<dbReference type="InterPro" id="IPR000182">
    <property type="entry name" value="GNAT_dom"/>
</dbReference>
<keyword evidence="3" id="KW-1185">Reference proteome</keyword>
<gene>
    <name evidence="2" type="ORF">DSM104635_00694</name>
</gene>
<keyword evidence="2" id="KW-0808">Transferase</keyword>
<name>A0A6I6MGR5_9CAUL</name>
<evidence type="ECO:0000313" key="3">
    <source>
        <dbReference type="Proteomes" id="UP000431269"/>
    </source>
</evidence>
<dbReference type="PROSITE" id="PS51186">
    <property type="entry name" value="GNAT"/>
    <property type="match status" value="1"/>
</dbReference>
<dbReference type="Gene3D" id="3.40.630.30">
    <property type="match status" value="1"/>
</dbReference>
<evidence type="ECO:0000259" key="1">
    <source>
        <dbReference type="PROSITE" id="PS51186"/>
    </source>
</evidence>
<dbReference type="CDD" id="cd04301">
    <property type="entry name" value="NAT_SF"/>
    <property type="match status" value="1"/>
</dbReference>
<dbReference type="KEGG" id="tsv:DSM104635_00694"/>
<feature type="domain" description="N-acetyltransferase" evidence="1">
    <location>
        <begin position="21"/>
        <end position="167"/>
    </location>
</feature>
<reference evidence="3" key="1">
    <citation type="submission" date="2019-12" db="EMBL/GenBank/DDBJ databases">
        <title>Complete genome of Terracaulis silvestris 0127_4.</title>
        <authorList>
            <person name="Vieira S."/>
            <person name="Riedel T."/>
            <person name="Sproer C."/>
            <person name="Pascual J."/>
            <person name="Boedeker C."/>
            <person name="Overmann J."/>
        </authorList>
    </citation>
    <scope>NUCLEOTIDE SEQUENCE [LARGE SCALE GENOMIC DNA]</scope>
    <source>
        <strain evidence="3">0127_4</strain>
    </source>
</reference>
<dbReference type="AlphaFoldDB" id="A0A6I6MGR5"/>
<dbReference type="Proteomes" id="UP000431269">
    <property type="component" value="Chromosome"/>
</dbReference>
<protein>
    <submittedName>
        <fullName evidence="2">Putative acetyltransferase</fullName>
    </submittedName>
</protein>
<dbReference type="InterPro" id="IPR016181">
    <property type="entry name" value="Acyl_CoA_acyltransferase"/>
</dbReference>
<dbReference type="Pfam" id="PF00583">
    <property type="entry name" value="Acetyltransf_1"/>
    <property type="match status" value="1"/>
</dbReference>
<dbReference type="GO" id="GO:0016747">
    <property type="term" value="F:acyltransferase activity, transferring groups other than amino-acyl groups"/>
    <property type="evidence" value="ECO:0007669"/>
    <property type="project" value="InterPro"/>
</dbReference>
<accession>A0A6I6MGR5</accession>
<evidence type="ECO:0000313" key="2">
    <source>
        <dbReference type="EMBL" id="QGZ93880.1"/>
    </source>
</evidence>
<dbReference type="SUPFAM" id="SSF55729">
    <property type="entry name" value="Acyl-CoA N-acyltransferases (Nat)"/>
    <property type="match status" value="1"/>
</dbReference>